<dbReference type="InterPro" id="IPR004399">
    <property type="entry name" value="HMP/HMP-P_kinase_dom"/>
</dbReference>
<feature type="domain" description="Pyridoxamine kinase/Phosphomethylpyrimidine kinase" evidence="7">
    <location>
        <begin position="18"/>
        <end position="260"/>
    </location>
</feature>
<organism evidence="8 9">
    <name type="scientific">Thermogutta terrifontis</name>
    <dbReference type="NCBI Taxonomy" id="1331910"/>
    <lineage>
        <taxon>Bacteria</taxon>
        <taxon>Pseudomonadati</taxon>
        <taxon>Planctomycetota</taxon>
        <taxon>Planctomycetia</taxon>
        <taxon>Pirellulales</taxon>
        <taxon>Thermoguttaceae</taxon>
        <taxon>Thermogutta</taxon>
    </lineage>
</organism>
<dbReference type="SUPFAM" id="SSF53613">
    <property type="entry name" value="Ribokinase-like"/>
    <property type="match status" value="1"/>
</dbReference>
<keyword evidence="4" id="KW-0547">Nucleotide-binding</keyword>
<dbReference type="GO" id="GO:0008972">
    <property type="term" value="F:phosphomethylpyrimidine kinase activity"/>
    <property type="evidence" value="ECO:0007669"/>
    <property type="project" value="InterPro"/>
</dbReference>
<dbReference type="GO" id="GO:0008902">
    <property type="term" value="F:hydroxymethylpyrimidine kinase activity"/>
    <property type="evidence" value="ECO:0007669"/>
    <property type="project" value="UniProtKB-EC"/>
</dbReference>
<sequence>MTTNLPNIPVAVTVAGSDSSGGAGLQADLKTFHHFGVYGASVVTLLTAQNSRGVWAIQTLQPQFVLAQWDAVTEEFLPQAVKTGALGTPEIITAVADRLQALSCPLVVDPVILSKSGSPLLNEDGVQAMRDLLFPLATLLTPNLREAELLTGTSISDLRALEKAAATIAQWGSRHVLVKGPGVDGEAVDVLFSDGRFVWFHRELVPQAQTHGSGCVFSAAITALLAQGKELVEAIDVAKSFVTHALQQAAAVASGFQPMNLHVPIPPGERRA</sequence>
<evidence type="ECO:0000256" key="1">
    <source>
        <dbReference type="ARBA" id="ARBA00004948"/>
    </source>
</evidence>
<evidence type="ECO:0000313" key="8">
    <source>
        <dbReference type="EMBL" id="ASV76996.1"/>
    </source>
</evidence>
<keyword evidence="5 8" id="KW-0418">Kinase</keyword>
<dbReference type="PANTHER" id="PTHR20858">
    <property type="entry name" value="PHOSPHOMETHYLPYRIMIDINE KINASE"/>
    <property type="match status" value="1"/>
</dbReference>
<dbReference type="GO" id="GO:0005829">
    <property type="term" value="C:cytosol"/>
    <property type="evidence" value="ECO:0007669"/>
    <property type="project" value="TreeGrafter"/>
</dbReference>
<dbReference type="Pfam" id="PF08543">
    <property type="entry name" value="Phos_pyr_kin"/>
    <property type="match status" value="1"/>
</dbReference>
<evidence type="ECO:0000256" key="4">
    <source>
        <dbReference type="ARBA" id="ARBA00022741"/>
    </source>
</evidence>
<keyword evidence="6" id="KW-0067">ATP-binding</keyword>
<evidence type="ECO:0000256" key="3">
    <source>
        <dbReference type="ARBA" id="ARBA00022679"/>
    </source>
</evidence>
<dbReference type="CDD" id="cd01169">
    <property type="entry name" value="HMPP_kinase"/>
    <property type="match status" value="1"/>
</dbReference>
<dbReference type="GO" id="GO:0009228">
    <property type="term" value="P:thiamine biosynthetic process"/>
    <property type="evidence" value="ECO:0007669"/>
    <property type="project" value="InterPro"/>
</dbReference>
<evidence type="ECO:0000256" key="5">
    <source>
        <dbReference type="ARBA" id="ARBA00022777"/>
    </source>
</evidence>
<evidence type="ECO:0000313" key="9">
    <source>
        <dbReference type="Proteomes" id="UP000215086"/>
    </source>
</evidence>
<dbReference type="Proteomes" id="UP000215086">
    <property type="component" value="Chromosome"/>
</dbReference>
<dbReference type="EC" id="2.7.1.49" evidence="2"/>
<dbReference type="PANTHER" id="PTHR20858:SF17">
    <property type="entry name" value="HYDROXYMETHYLPYRIMIDINE_PHOSPHOMETHYLPYRIMIDINE KINASE THI20-RELATED"/>
    <property type="match status" value="1"/>
</dbReference>
<gene>
    <name evidence="8" type="ORF">THTE_4395</name>
</gene>
<proteinExistence type="predicted"/>
<keyword evidence="9" id="KW-1185">Reference proteome</keyword>
<dbReference type="InterPro" id="IPR029056">
    <property type="entry name" value="Ribokinase-like"/>
</dbReference>
<dbReference type="InterPro" id="IPR013749">
    <property type="entry name" value="PM/HMP-P_kinase-1"/>
</dbReference>
<dbReference type="FunFam" id="3.40.1190.20:FF:000003">
    <property type="entry name" value="Phosphomethylpyrimidine kinase ThiD"/>
    <property type="match status" value="1"/>
</dbReference>
<evidence type="ECO:0000256" key="6">
    <source>
        <dbReference type="ARBA" id="ARBA00022840"/>
    </source>
</evidence>
<evidence type="ECO:0000256" key="2">
    <source>
        <dbReference type="ARBA" id="ARBA00012135"/>
    </source>
</evidence>
<dbReference type="Gene3D" id="3.40.1190.20">
    <property type="match status" value="1"/>
</dbReference>
<evidence type="ECO:0000259" key="7">
    <source>
        <dbReference type="Pfam" id="PF08543"/>
    </source>
</evidence>
<reference evidence="8 9" key="1">
    <citation type="journal article" name="Front. Microbiol.">
        <title>Sugar Metabolism of the First Thermophilic Planctomycete Thermogutta terrifontis: Comparative Genomic and Transcriptomic Approaches.</title>
        <authorList>
            <person name="Elcheninov A.G."/>
            <person name="Menzel P."/>
            <person name="Gudbergsdottir S.R."/>
            <person name="Slesarev A.I."/>
            <person name="Kadnikov V.V."/>
            <person name="Krogh A."/>
            <person name="Bonch-Osmolovskaya E.A."/>
            <person name="Peng X."/>
            <person name="Kublanov I.V."/>
        </authorList>
    </citation>
    <scope>NUCLEOTIDE SEQUENCE [LARGE SCALE GENOMIC DNA]</scope>
    <source>
        <strain evidence="8 9">R1</strain>
    </source>
</reference>
<dbReference type="KEGG" id="ttf:THTE_4395"/>
<dbReference type="EMBL" id="CP018477">
    <property type="protein sequence ID" value="ASV76996.1"/>
    <property type="molecule type" value="Genomic_DNA"/>
</dbReference>
<dbReference type="AlphaFoldDB" id="A0A286RM00"/>
<name>A0A286RM00_9BACT</name>
<keyword evidence="3 8" id="KW-0808">Transferase</keyword>
<comment type="pathway">
    <text evidence="1">Cofactor biosynthesis; thiamine diphosphate biosynthesis.</text>
</comment>
<dbReference type="NCBIfam" id="TIGR00097">
    <property type="entry name" value="HMP-P_kinase"/>
    <property type="match status" value="1"/>
</dbReference>
<accession>A0A286RM00</accession>
<dbReference type="GO" id="GO:0005524">
    <property type="term" value="F:ATP binding"/>
    <property type="evidence" value="ECO:0007669"/>
    <property type="project" value="UniProtKB-KW"/>
</dbReference>
<protein>
    <recommendedName>
        <fullName evidence="2">hydroxymethylpyrimidine kinase</fullName>
        <ecNumber evidence="2">2.7.1.49</ecNumber>
    </recommendedName>
</protein>